<dbReference type="CDD" id="cd18676">
    <property type="entry name" value="PIN_asteroid-like"/>
    <property type="match status" value="1"/>
</dbReference>
<dbReference type="eggNOG" id="ENOG502QQRA">
    <property type="taxonomic scope" value="Eukaryota"/>
</dbReference>
<feature type="region of interest" description="Disordered" evidence="2">
    <location>
        <begin position="756"/>
        <end position="783"/>
    </location>
</feature>
<keyword evidence="4" id="KW-1185">Reference proteome</keyword>
<dbReference type="PANTHER" id="PTHR15665">
    <property type="entry name" value="ASTEROID PROTEIN"/>
    <property type="match status" value="1"/>
</dbReference>
<dbReference type="PANTHER" id="PTHR15665:SF1">
    <property type="entry name" value="PROTEIN ASTEROID HOMOLOG 1"/>
    <property type="match status" value="1"/>
</dbReference>
<evidence type="ECO:0000313" key="3">
    <source>
        <dbReference type="EMBL" id="KDR10993.1"/>
    </source>
</evidence>
<protein>
    <submittedName>
        <fullName evidence="3">Protein asteroid</fullName>
    </submittedName>
</protein>
<dbReference type="OMA" id="VMRCVFE"/>
<dbReference type="EMBL" id="KK853129">
    <property type="protein sequence ID" value="KDR10993.1"/>
    <property type="molecule type" value="Genomic_DNA"/>
</dbReference>
<accession>A0A067QXW0</accession>
<name>A0A067QXW0_ZOONE</name>
<reference evidence="3 4" key="1">
    <citation type="journal article" date="2014" name="Nat. Commun.">
        <title>Molecular traces of alternative social organization in a termite genome.</title>
        <authorList>
            <person name="Terrapon N."/>
            <person name="Li C."/>
            <person name="Robertson H.M."/>
            <person name="Ji L."/>
            <person name="Meng X."/>
            <person name="Booth W."/>
            <person name="Chen Z."/>
            <person name="Childers C.P."/>
            <person name="Glastad K.M."/>
            <person name="Gokhale K."/>
            <person name="Gowin J."/>
            <person name="Gronenberg W."/>
            <person name="Hermansen R.A."/>
            <person name="Hu H."/>
            <person name="Hunt B.G."/>
            <person name="Huylmans A.K."/>
            <person name="Khalil S.M."/>
            <person name="Mitchell R.D."/>
            <person name="Munoz-Torres M.C."/>
            <person name="Mustard J.A."/>
            <person name="Pan H."/>
            <person name="Reese J.T."/>
            <person name="Scharf M.E."/>
            <person name="Sun F."/>
            <person name="Vogel H."/>
            <person name="Xiao J."/>
            <person name="Yang W."/>
            <person name="Yang Z."/>
            <person name="Yang Z."/>
            <person name="Zhou J."/>
            <person name="Zhu J."/>
            <person name="Brent C.S."/>
            <person name="Elsik C.G."/>
            <person name="Goodisman M.A."/>
            <person name="Liberles D.A."/>
            <person name="Roe R.M."/>
            <person name="Vargo E.L."/>
            <person name="Vilcinskas A."/>
            <person name="Wang J."/>
            <person name="Bornberg-Bauer E."/>
            <person name="Korb J."/>
            <person name="Zhang G."/>
            <person name="Liebig J."/>
        </authorList>
    </citation>
    <scope>NUCLEOTIDE SEQUENCE [LARGE SCALE GENOMIC DNA]</scope>
    <source>
        <tissue evidence="3">Whole organism</tissue>
    </source>
</reference>
<evidence type="ECO:0000313" key="4">
    <source>
        <dbReference type="Proteomes" id="UP000027135"/>
    </source>
</evidence>
<feature type="compositionally biased region" description="Basic residues" evidence="2">
    <location>
        <begin position="756"/>
        <end position="766"/>
    </location>
</feature>
<dbReference type="InterPro" id="IPR026832">
    <property type="entry name" value="Asteroid"/>
</dbReference>
<dbReference type="SUPFAM" id="SSF88723">
    <property type="entry name" value="PIN domain-like"/>
    <property type="match status" value="1"/>
</dbReference>
<evidence type="ECO:0000256" key="2">
    <source>
        <dbReference type="SAM" id="MobiDB-lite"/>
    </source>
</evidence>
<dbReference type="Proteomes" id="UP000027135">
    <property type="component" value="Unassembled WGS sequence"/>
</dbReference>
<dbReference type="InParanoid" id="A0A067QXW0"/>
<sequence length="808" mass="92249">MGVRGLTSYIAKHSDQYLEPYELKDGSIIIDGNSLASQLYSLVSNCNSAFGGDYDKYANYVKYFFSLLKRSCVTSFVIFDGGYEARKLPTVRARLKDKVSTAKIITPLTQSKFKCFPLFMIEVFRDVLASMEIPFAQCDFEADAEIAAVAQRLQCPVLSYDSDFYVYDVLYIPFSTVVLKPEEHESVQYTDVRHHIDCQIYNRDKFLDSLGGLDKSLLPVVSALLGNDYVEHRMFENFLSQIQLPRNCSVSKTERQIMGLFKWLKKENVETAVEKILQHIEGRQRKVVTKKLNEIIAGYRIRLSNLFPYLVIPMEGCSELECSSVTAANLKGKENVIHSFSDSYTDNNSHQIKTVQIYEHKGGKENRRKLDEPLLYDIDMLPQNMFPDWFKDSLRCGNLPRCFINMLVHQIHFSAPQVENFSLPFSHRISLSLMCAIYGLLTAGNVTHELQLQYIVYNKNAQLQTLVLSPTYGTASVKVFPPLKSIPDLPVSIRRSLLFDVTGFDADDIVILNSFPDEWKIFIVALTYWGRNVSEPSLTIHHIHAVLFSIISLNVVDRRAGYYRSKKTFLKQNGDKLKKIVMLQNVKENEDKTDIDTIEGDSGELLDLFKNNLPCDRENNCGSVTDALMAVSSEECLCLVETMLQYHQMNDGLRSNPSLFSVSVVHMFAQFQSCLLHVKHLNALLNLPFIQCRVDNFYSGTFIYNAYMSFKKHSDVENYVLTHLLKCASSVAALYRVMVKSVTDFFTHLTVTQRRKRTHKKKKKNGSKCYNKSAGGNEENVSVRSQTENMRFIDHNRFYALSLGGSNQ</sequence>
<dbReference type="FunCoup" id="A0A067QXW0">
    <property type="interactions" value="569"/>
</dbReference>
<organism evidence="3 4">
    <name type="scientific">Zootermopsis nevadensis</name>
    <name type="common">Dampwood termite</name>
    <dbReference type="NCBI Taxonomy" id="136037"/>
    <lineage>
        <taxon>Eukaryota</taxon>
        <taxon>Metazoa</taxon>
        <taxon>Ecdysozoa</taxon>
        <taxon>Arthropoda</taxon>
        <taxon>Hexapoda</taxon>
        <taxon>Insecta</taxon>
        <taxon>Pterygota</taxon>
        <taxon>Neoptera</taxon>
        <taxon>Polyneoptera</taxon>
        <taxon>Dictyoptera</taxon>
        <taxon>Blattodea</taxon>
        <taxon>Blattoidea</taxon>
        <taxon>Termitoidae</taxon>
        <taxon>Termopsidae</taxon>
        <taxon>Zootermopsis</taxon>
    </lineage>
</organism>
<dbReference type="OrthoDB" id="25987at2759"/>
<dbReference type="Gene3D" id="3.40.50.1010">
    <property type="entry name" value="5'-nuclease"/>
    <property type="match status" value="1"/>
</dbReference>
<dbReference type="AlphaFoldDB" id="A0A067QXW0"/>
<proteinExistence type="inferred from homology"/>
<dbReference type="InterPro" id="IPR029060">
    <property type="entry name" value="PIN-like_dom_sf"/>
</dbReference>
<gene>
    <name evidence="3" type="ORF">L798_15075</name>
</gene>
<dbReference type="STRING" id="136037.A0A067QXW0"/>
<comment type="similarity">
    <text evidence="1">Belongs to the asteroid family.</text>
</comment>
<evidence type="ECO:0000256" key="1">
    <source>
        <dbReference type="ARBA" id="ARBA00007398"/>
    </source>
</evidence>